<dbReference type="Gene3D" id="3.90.550.10">
    <property type="entry name" value="Spore Coat Polysaccharide Biosynthesis Protein SpsA, Chain A"/>
    <property type="match status" value="1"/>
</dbReference>
<dbReference type="InterPro" id="IPR001173">
    <property type="entry name" value="Glyco_trans_2-like"/>
</dbReference>
<accession>A0ABP5BKA1</accession>
<dbReference type="Pfam" id="PF00535">
    <property type="entry name" value="Glycos_transf_2"/>
    <property type="match status" value="1"/>
</dbReference>
<organism evidence="2 3">
    <name type="scientific">Microbacterium deminutum</name>
    <dbReference type="NCBI Taxonomy" id="344164"/>
    <lineage>
        <taxon>Bacteria</taxon>
        <taxon>Bacillati</taxon>
        <taxon>Actinomycetota</taxon>
        <taxon>Actinomycetes</taxon>
        <taxon>Micrococcales</taxon>
        <taxon>Microbacteriaceae</taxon>
        <taxon>Microbacterium</taxon>
    </lineage>
</organism>
<protein>
    <submittedName>
        <fullName evidence="2">Glycosyltransferase</fullName>
    </submittedName>
</protein>
<dbReference type="InterPro" id="IPR029044">
    <property type="entry name" value="Nucleotide-diphossugar_trans"/>
</dbReference>
<evidence type="ECO:0000259" key="1">
    <source>
        <dbReference type="Pfam" id="PF00535"/>
    </source>
</evidence>
<dbReference type="InterPro" id="IPR050834">
    <property type="entry name" value="Glycosyltransf_2"/>
</dbReference>
<sequence length="315" mass="35682">MGTAPVPEDSGPRVSVVVRTKNRPEFLRRALESITGQSFTLWECIIVNDGGDPVPVDQLVERLPQDHRDRIRVLHSAGSRGRWTSANAGVLAGSAPLLVLHDDDDTWHPDFLASAVAYLDDNPDRVGVVSRIEIVWEEFADGEFTEVRREPFQAHLHDPLLSDTLLFNRFVPIAFVYRRALHEELGLYDERLPVVGDWAFNLRVLSLSALEFLGDKPLVSWHQRAGTAGAGGNSVIDARDDHAKFDARIRDEALREYVGEEGLGLVLYLTQFIDRRFVDIENGIRAEIREASTWHRAKDKLDRTVARALPRRRRR</sequence>
<dbReference type="PANTHER" id="PTHR43685:SF2">
    <property type="entry name" value="GLYCOSYLTRANSFERASE 2-LIKE DOMAIN-CONTAINING PROTEIN"/>
    <property type="match status" value="1"/>
</dbReference>
<gene>
    <name evidence="2" type="ORF">GCM10009776_05080</name>
</gene>
<dbReference type="EMBL" id="BAAAOG010000001">
    <property type="protein sequence ID" value="GAA1946030.1"/>
    <property type="molecule type" value="Genomic_DNA"/>
</dbReference>
<proteinExistence type="predicted"/>
<evidence type="ECO:0000313" key="2">
    <source>
        <dbReference type="EMBL" id="GAA1946030.1"/>
    </source>
</evidence>
<reference evidence="3" key="1">
    <citation type="journal article" date="2019" name="Int. J. Syst. Evol. Microbiol.">
        <title>The Global Catalogue of Microorganisms (GCM) 10K type strain sequencing project: providing services to taxonomists for standard genome sequencing and annotation.</title>
        <authorList>
            <consortium name="The Broad Institute Genomics Platform"/>
            <consortium name="The Broad Institute Genome Sequencing Center for Infectious Disease"/>
            <person name="Wu L."/>
            <person name="Ma J."/>
        </authorList>
    </citation>
    <scope>NUCLEOTIDE SEQUENCE [LARGE SCALE GENOMIC DNA]</scope>
    <source>
        <strain evidence="3">JCM 14901</strain>
    </source>
</reference>
<keyword evidence="3" id="KW-1185">Reference proteome</keyword>
<name>A0ABP5BKA1_9MICO</name>
<dbReference type="PANTHER" id="PTHR43685">
    <property type="entry name" value="GLYCOSYLTRANSFERASE"/>
    <property type="match status" value="1"/>
</dbReference>
<dbReference type="Proteomes" id="UP001499933">
    <property type="component" value="Unassembled WGS sequence"/>
</dbReference>
<evidence type="ECO:0000313" key="3">
    <source>
        <dbReference type="Proteomes" id="UP001499933"/>
    </source>
</evidence>
<feature type="domain" description="Glycosyltransferase 2-like" evidence="1">
    <location>
        <begin position="15"/>
        <end position="183"/>
    </location>
</feature>
<comment type="caution">
    <text evidence="2">The sequence shown here is derived from an EMBL/GenBank/DDBJ whole genome shotgun (WGS) entry which is preliminary data.</text>
</comment>
<dbReference type="SUPFAM" id="SSF53448">
    <property type="entry name" value="Nucleotide-diphospho-sugar transferases"/>
    <property type="match status" value="1"/>
</dbReference>